<evidence type="ECO:0000313" key="3">
    <source>
        <dbReference type="Proteomes" id="UP000649604"/>
    </source>
</evidence>
<evidence type="ECO:0000313" key="2">
    <source>
        <dbReference type="EMBL" id="MBD3327211.1"/>
    </source>
</evidence>
<proteinExistence type="predicted"/>
<feature type="domain" description="Glycosyltransferase 2-like" evidence="1">
    <location>
        <begin position="7"/>
        <end position="142"/>
    </location>
</feature>
<dbReference type="PANTHER" id="PTHR43685:SF11">
    <property type="entry name" value="GLYCOSYLTRANSFERASE TAGX-RELATED"/>
    <property type="match status" value="1"/>
</dbReference>
<dbReference type="PANTHER" id="PTHR43685">
    <property type="entry name" value="GLYCOSYLTRANSFERASE"/>
    <property type="match status" value="1"/>
</dbReference>
<dbReference type="Proteomes" id="UP000649604">
    <property type="component" value="Unassembled WGS sequence"/>
</dbReference>
<accession>A0A9D5Q8U6</accession>
<dbReference type="InterPro" id="IPR050834">
    <property type="entry name" value="Glycosyltransf_2"/>
</dbReference>
<gene>
    <name evidence="2" type="ORF">GF339_21675</name>
</gene>
<organism evidence="2 3">
    <name type="scientific">candidate division KSB3 bacterium</name>
    <dbReference type="NCBI Taxonomy" id="2044937"/>
    <lineage>
        <taxon>Bacteria</taxon>
        <taxon>candidate division KSB3</taxon>
    </lineage>
</organism>
<sequence>MTLPLASVIIPVYNREHLIRPTLESVAAQMYKHLEVIIIDDGSTDASGAVAKQLLQTLHLPGEVYSIKNSGPDAARDYGIQQAHGDLFVPLDSDDLWLPEYLQTVVQVITEWTETALVFCDFYLLFDDERPPIKKSATLQHLHALPRQKLKDNVDRIDQVGFLYLLQEQPIFPSAVAIRRELYDHIGPFCKHISGRLLSAEWEFFLRSAHQKFPLIYIQTPLVKIRKHSGNLSKELVQQTAGEITVLKIVQKTYRLSQEEQQLVHDQIAYRSLVCGYQYFSGYQMSEARALLKNALISRYGRRAAYYLALSLLPVPLLRWLRRCKSST</sequence>
<dbReference type="InterPro" id="IPR029044">
    <property type="entry name" value="Nucleotide-diphossugar_trans"/>
</dbReference>
<protein>
    <submittedName>
        <fullName evidence="2">Glycosyltransferase</fullName>
    </submittedName>
</protein>
<dbReference type="SUPFAM" id="SSF53448">
    <property type="entry name" value="Nucleotide-diphospho-sugar transferases"/>
    <property type="match status" value="1"/>
</dbReference>
<dbReference type="CDD" id="cd00761">
    <property type="entry name" value="Glyco_tranf_GTA_type"/>
    <property type="match status" value="1"/>
</dbReference>
<dbReference type="AlphaFoldDB" id="A0A9D5Q8U6"/>
<dbReference type="EMBL" id="WJJP01000706">
    <property type="protein sequence ID" value="MBD3327211.1"/>
    <property type="molecule type" value="Genomic_DNA"/>
</dbReference>
<evidence type="ECO:0000259" key="1">
    <source>
        <dbReference type="Pfam" id="PF00535"/>
    </source>
</evidence>
<name>A0A9D5Q8U6_9BACT</name>
<reference evidence="2" key="1">
    <citation type="submission" date="2019-11" db="EMBL/GenBank/DDBJ databases">
        <title>Microbial mats filling the niche in hypersaline microbial mats.</title>
        <authorList>
            <person name="Wong H.L."/>
            <person name="Macleod F.I."/>
            <person name="White R.A. III"/>
            <person name="Burns B.P."/>
        </authorList>
    </citation>
    <scope>NUCLEOTIDE SEQUENCE</scope>
    <source>
        <strain evidence="2">Rbin_158</strain>
    </source>
</reference>
<comment type="caution">
    <text evidence="2">The sequence shown here is derived from an EMBL/GenBank/DDBJ whole genome shotgun (WGS) entry which is preliminary data.</text>
</comment>
<dbReference type="Gene3D" id="3.90.550.10">
    <property type="entry name" value="Spore Coat Polysaccharide Biosynthesis Protein SpsA, Chain A"/>
    <property type="match status" value="1"/>
</dbReference>
<dbReference type="Pfam" id="PF00535">
    <property type="entry name" value="Glycos_transf_2"/>
    <property type="match status" value="1"/>
</dbReference>
<dbReference type="InterPro" id="IPR001173">
    <property type="entry name" value="Glyco_trans_2-like"/>
</dbReference>